<keyword evidence="3 5" id="KW-0694">RNA-binding</keyword>
<dbReference type="SUPFAM" id="SSF54928">
    <property type="entry name" value="RNA-binding domain, RBD"/>
    <property type="match status" value="1"/>
</dbReference>
<dbReference type="Gene3D" id="3.30.70.330">
    <property type="match status" value="1"/>
</dbReference>
<dbReference type="InterPro" id="IPR035979">
    <property type="entry name" value="RBD_domain_sf"/>
</dbReference>
<proteinExistence type="evidence at transcript level"/>
<keyword evidence="2" id="KW-0677">Repeat</keyword>
<dbReference type="CDD" id="cd12355">
    <property type="entry name" value="RRM_RBM18"/>
    <property type="match status" value="1"/>
</dbReference>
<reference evidence="8" key="1">
    <citation type="submission" date="2013-04" db="EMBL/GenBank/DDBJ databases">
        <title>An insight into the transcriptome of the digestive tract of the blood sucking bug, Rhodnius prolixus.</title>
        <authorList>
            <person name="Ribeiro J.M.C."/>
            <person name="Genta F.A."/>
            <person name="Sorgine M.H.F."/>
            <person name="Paiva-Silva G.O."/>
            <person name="Majerowicz D."/>
            <person name="Medeiros M."/>
            <person name="Koerich L."/>
            <person name="Terra W.R."/>
            <person name="Ferreira C."/>
            <person name="Pimentel A.C."/>
            <person name="Bisch P.M."/>
            <person name="Diniz M.M.P."/>
            <person name="Nascimento R."/>
            <person name="Salmon D."/>
            <person name="Silber A.M."/>
            <person name="Alves M."/>
            <person name="Oliveira M.F."/>
            <person name="Gondim K.C."/>
            <person name="Silva Neto M.A.C."/>
            <person name="Atella G.C."/>
            <person name="Araujo H."/>
            <person name="Dias F.S."/>
            <person name="Polycarpo C.R."/>
            <person name="Fampa P."/>
            <person name="Melo A.C."/>
            <person name="Tanaka A.S."/>
            <person name="Balczun C."/>
            <person name="Oliveira J.H.M."/>
            <person name="Goncalves R."/>
            <person name="Lazoski C."/>
            <person name="Pereira M.A."/>
            <person name="Rivera-Pomar R."/>
            <person name="Diambra L."/>
            <person name="Schaub G.A."/>
            <person name="Garcia E.S."/>
            <person name="Azambuja P."/>
            <person name="Braz G.R.C."/>
            <person name="Oliveira P.L."/>
        </authorList>
    </citation>
    <scope>NUCLEOTIDE SEQUENCE</scope>
</reference>
<dbReference type="InterPro" id="IPR012677">
    <property type="entry name" value="Nucleotide-bd_a/b_plait_sf"/>
</dbReference>
<accession>R4G429</accession>
<dbReference type="EMBL" id="GAHY01001705">
    <property type="protein sequence ID" value="JAA75805.1"/>
    <property type="molecule type" value="mRNA"/>
</dbReference>
<evidence type="ECO:0000313" key="8">
    <source>
        <dbReference type="EMBL" id="JAA75805.1"/>
    </source>
</evidence>
<evidence type="ECO:0000259" key="7">
    <source>
        <dbReference type="PROSITE" id="PS50102"/>
    </source>
</evidence>
<evidence type="ECO:0000256" key="4">
    <source>
        <dbReference type="ARBA" id="ARBA00030780"/>
    </source>
</evidence>
<evidence type="ECO:0000256" key="2">
    <source>
        <dbReference type="ARBA" id="ARBA00022737"/>
    </source>
</evidence>
<name>R4G429_RHOPR</name>
<sequence length="199" mass="22941">MPLTTAVVPIPQKEVVDEDRRVWIGNLDTRITEFQLLKIVQKYGSIDKFDLMYHKSGPLAGQSRGFAFVTFTETSRAEVMMEDLNGKKVGNKVVVIKWAHTLGKEVEKTKSEIIIPALGQKKEKKKISRVSQIHAIESKLKMMQQLPSEDFQISNEPSTSGCLINVYNHSRQHKTNVFQKTRNRNHNRTDTRNKPYFRK</sequence>
<evidence type="ECO:0000256" key="6">
    <source>
        <dbReference type="SAM" id="MobiDB-lite"/>
    </source>
</evidence>
<protein>
    <recommendedName>
        <fullName evidence="1">Probable RNA-binding protein 18</fullName>
    </recommendedName>
    <alternativeName>
        <fullName evidence="4">RNA-binding motif protein 18</fullName>
    </alternativeName>
</protein>
<dbReference type="InterPro" id="IPR000504">
    <property type="entry name" value="RRM_dom"/>
</dbReference>
<evidence type="ECO:0000256" key="3">
    <source>
        <dbReference type="ARBA" id="ARBA00022884"/>
    </source>
</evidence>
<dbReference type="PROSITE" id="PS50102">
    <property type="entry name" value="RRM"/>
    <property type="match status" value="1"/>
</dbReference>
<dbReference type="SMART" id="SM00360">
    <property type="entry name" value="RRM"/>
    <property type="match status" value="1"/>
</dbReference>
<evidence type="ECO:0000256" key="1">
    <source>
        <dbReference type="ARBA" id="ARBA00021141"/>
    </source>
</evidence>
<dbReference type="GO" id="GO:0003723">
    <property type="term" value="F:RNA binding"/>
    <property type="evidence" value="ECO:0007669"/>
    <property type="project" value="UniProtKB-UniRule"/>
</dbReference>
<evidence type="ECO:0000256" key="5">
    <source>
        <dbReference type="PROSITE-ProRule" id="PRU00176"/>
    </source>
</evidence>
<dbReference type="InterPro" id="IPR039157">
    <property type="entry name" value="RBM18_RRM"/>
</dbReference>
<dbReference type="HOGENOM" id="CLU_066926_3_1_1"/>
<feature type="region of interest" description="Disordered" evidence="6">
    <location>
        <begin position="173"/>
        <end position="199"/>
    </location>
</feature>
<dbReference type="VEuPathDB" id="VectorBase:RPRC003785"/>
<dbReference type="Pfam" id="PF00076">
    <property type="entry name" value="RRM_1"/>
    <property type="match status" value="1"/>
</dbReference>
<organism evidence="8">
    <name type="scientific">Rhodnius prolixus</name>
    <name type="common">Triatomid bug</name>
    <dbReference type="NCBI Taxonomy" id="13249"/>
    <lineage>
        <taxon>Eukaryota</taxon>
        <taxon>Metazoa</taxon>
        <taxon>Ecdysozoa</taxon>
        <taxon>Arthropoda</taxon>
        <taxon>Hexapoda</taxon>
        <taxon>Insecta</taxon>
        <taxon>Pterygota</taxon>
        <taxon>Neoptera</taxon>
        <taxon>Paraneoptera</taxon>
        <taxon>Hemiptera</taxon>
        <taxon>Heteroptera</taxon>
        <taxon>Panheteroptera</taxon>
        <taxon>Cimicomorpha</taxon>
        <taxon>Reduviidae</taxon>
        <taxon>Triatominae</taxon>
        <taxon>Rhodnius</taxon>
    </lineage>
</organism>
<dbReference type="PANTHER" id="PTHR24012">
    <property type="entry name" value="RNA BINDING PROTEIN"/>
    <property type="match status" value="1"/>
</dbReference>
<dbReference type="AlphaFoldDB" id="R4G429"/>
<feature type="domain" description="RRM" evidence="7">
    <location>
        <begin position="20"/>
        <end position="101"/>
    </location>
</feature>